<dbReference type="SMART" id="SM00256">
    <property type="entry name" value="FBOX"/>
    <property type="match status" value="1"/>
</dbReference>
<feature type="compositionally biased region" description="Polar residues" evidence="6">
    <location>
        <begin position="559"/>
        <end position="576"/>
    </location>
</feature>
<feature type="region of interest" description="Disordered" evidence="6">
    <location>
        <begin position="194"/>
        <end position="230"/>
    </location>
</feature>
<dbReference type="InterPro" id="IPR001293">
    <property type="entry name" value="Znf_TRAF"/>
</dbReference>
<name>A0AAE1FYP5_PETCI</name>
<protein>
    <recommendedName>
        <fullName evidence="11">F-box only protein 30</fullName>
    </recommendedName>
</protein>
<dbReference type="PROSITE" id="PS50145">
    <property type="entry name" value="ZF_TRAF"/>
    <property type="match status" value="1"/>
</dbReference>
<dbReference type="PANTHER" id="PTHR15933:SF20">
    <property type="entry name" value="F-BOX DOMAIN-CONTAINING PROTEIN"/>
    <property type="match status" value="1"/>
</dbReference>
<evidence type="ECO:0000259" key="7">
    <source>
        <dbReference type="PROSITE" id="PS50145"/>
    </source>
</evidence>
<dbReference type="InterPro" id="IPR043013">
    <property type="entry name" value="Znf_TRAF_N"/>
</dbReference>
<evidence type="ECO:0000256" key="4">
    <source>
        <dbReference type="ARBA" id="ARBA00022833"/>
    </source>
</evidence>
<reference evidence="9" key="1">
    <citation type="submission" date="2023-10" db="EMBL/GenBank/DDBJ databases">
        <title>Genome assemblies of two species of porcelain crab, Petrolisthes cinctipes and Petrolisthes manimaculis (Anomura: Porcellanidae).</title>
        <authorList>
            <person name="Angst P."/>
        </authorList>
    </citation>
    <scope>NUCLEOTIDE SEQUENCE</scope>
    <source>
        <strain evidence="9">PB745_01</strain>
        <tissue evidence="9">Gill</tissue>
    </source>
</reference>
<dbReference type="AlphaFoldDB" id="A0AAE1FYP5"/>
<feature type="zinc finger region" description="TRAF-type" evidence="5">
    <location>
        <begin position="75"/>
        <end position="116"/>
    </location>
</feature>
<organism evidence="9 10">
    <name type="scientific">Petrolisthes cinctipes</name>
    <name type="common">Flat porcelain crab</name>
    <dbReference type="NCBI Taxonomy" id="88211"/>
    <lineage>
        <taxon>Eukaryota</taxon>
        <taxon>Metazoa</taxon>
        <taxon>Ecdysozoa</taxon>
        <taxon>Arthropoda</taxon>
        <taxon>Crustacea</taxon>
        <taxon>Multicrustacea</taxon>
        <taxon>Malacostraca</taxon>
        <taxon>Eumalacostraca</taxon>
        <taxon>Eucarida</taxon>
        <taxon>Decapoda</taxon>
        <taxon>Pleocyemata</taxon>
        <taxon>Anomura</taxon>
        <taxon>Galatheoidea</taxon>
        <taxon>Porcellanidae</taxon>
        <taxon>Petrolisthes</taxon>
    </lineage>
</organism>
<proteinExistence type="predicted"/>
<feature type="compositionally biased region" description="Low complexity" evidence="6">
    <location>
        <begin position="295"/>
        <end position="308"/>
    </location>
</feature>
<dbReference type="InterPro" id="IPR036047">
    <property type="entry name" value="F-box-like_dom_sf"/>
</dbReference>
<evidence type="ECO:0000256" key="6">
    <source>
        <dbReference type="SAM" id="MobiDB-lite"/>
    </source>
</evidence>
<dbReference type="PROSITE" id="PS50181">
    <property type="entry name" value="FBOX"/>
    <property type="match status" value="1"/>
</dbReference>
<feature type="compositionally biased region" description="Gly residues" evidence="6">
    <location>
        <begin position="251"/>
        <end position="285"/>
    </location>
</feature>
<evidence type="ECO:0000313" key="10">
    <source>
        <dbReference type="Proteomes" id="UP001286313"/>
    </source>
</evidence>
<dbReference type="Pfam" id="PF15965">
    <property type="entry name" value="zf-TRAF_2"/>
    <property type="match status" value="1"/>
</dbReference>
<keyword evidence="1 5" id="KW-0479">Metal-binding</keyword>
<dbReference type="GO" id="GO:0008270">
    <property type="term" value="F:zinc ion binding"/>
    <property type="evidence" value="ECO:0007669"/>
    <property type="project" value="UniProtKB-KW"/>
</dbReference>
<evidence type="ECO:0000256" key="2">
    <source>
        <dbReference type="ARBA" id="ARBA00022771"/>
    </source>
</evidence>
<sequence length="730" mass="82182">MEAPVESDTEDGSDESFELPTDYEEEVDINIHFHCEHCFKLRLCQERPRPGWCCDLQYCVNGCGHRFHICKTDEHLLMCSHERVPCINAGYGCPQWMQRRYLSEHLPFCPASVIICNTEWNRWALGAKEREKVAMSKSIYTLYDGKDLDMALALHDQELVNEMQKLPKRVRTTLCNGLTRRFPCLPLTIRGSRHVMPRQQQQQQQQQHNHNNSLSEGKSHTEEEDDDLTPGLSVSVCAELVRGKRQQSGSGTSGVGGSGVGGGGSGAGGGGSGAGGSGAGGGGSGEVPATPPTTPSTTTTTTNSNTTTDSQHYHVFDKESVCRHNLVPAKDDIAAICCQHEIIKSICIFCRDDPDEPDYKMGKVWREHLSGSKSPGEVRWTVESCVEKVRKRNPFGMFTYKRVDEESDDSDDGGDGTLDKMDLILDQHGRPVGKRTRFQTPPPAPLTPGGLTMELGIKRFSRHQTKRKAMFTFQCMQEVRRSEYNSHYQNVHSEIQEGLEGWLIHRCPLHHLGCPYVYTRLHPGHTDGDIVYSEHLHAFGVRPRLQHEPATCGGLPRSRSPSLEKSAGSMSQLRLSSSRKPRGKRHHLGQEPQQSEQFLASSISLTYLPIEVLIKIASYLDGFSMNNLSLCCRLMRDVCLSLLNERGLVIIEWVRHIEDNKVRWKEGKKRRFFSKAFEHINTWGFKDVPHISNHLKVCPFNNRHIAKEKFAYVQPRKDGTIQGLLRNCKT</sequence>
<keyword evidence="4 5" id="KW-0862">Zinc</keyword>
<feature type="region of interest" description="Disordered" evidence="6">
    <location>
        <begin position="547"/>
        <end position="593"/>
    </location>
</feature>
<dbReference type="Pfam" id="PF15966">
    <property type="entry name" value="F-box_4"/>
    <property type="match status" value="1"/>
</dbReference>
<accession>A0AAE1FYP5</accession>
<evidence type="ECO:0000313" key="9">
    <source>
        <dbReference type="EMBL" id="KAK3881956.1"/>
    </source>
</evidence>
<evidence type="ECO:0000256" key="5">
    <source>
        <dbReference type="PROSITE-ProRule" id="PRU00207"/>
    </source>
</evidence>
<gene>
    <name evidence="9" type="ORF">Pcinc_013636</name>
</gene>
<dbReference type="SUPFAM" id="SSF81383">
    <property type="entry name" value="F-box domain"/>
    <property type="match status" value="1"/>
</dbReference>
<evidence type="ECO:0000256" key="3">
    <source>
        <dbReference type="ARBA" id="ARBA00022786"/>
    </source>
</evidence>
<evidence type="ECO:0008006" key="11">
    <source>
        <dbReference type="Google" id="ProtNLM"/>
    </source>
</evidence>
<comment type="caution">
    <text evidence="9">The sequence shown here is derived from an EMBL/GenBank/DDBJ whole genome shotgun (WGS) entry which is preliminary data.</text>
</comment>
<dbReference type="PANTHER" id="PTHR15933">
    <property type="entry name" value="PROTEIN CBG16327"/>
    <property type="match status" value="1"/>
</dbReference>
<keyword evidence="3" id="KW-0833">Ubl conjugation pathway</keyword>
<feature type="domain" description="F-box" evidence="8">
    <location>
        <begin position="602"/>
        <end position="656"/>
    </location>
</feature>
<feature type="domain" description="TRAF-type" evidence="7">
    <location>
        <begin position="75"/>
        <end position="116"/>
    </location>
</feature>
<feature type="region of interest" description="Disordered" evidence="6">
    <location>
        <begin position="242"/>
        <end position="309"/>
    </location>
</feature>
<dbReference type="Proteomes" id="UP001286313">
    <property type="component" value="Unassembled WGS sequence"/>
</dbReference>
<feature type="compositionally biased region" description="Basic residues" evidence="6">
    <location>
        <begin position="577"/>
        <end position="587"/>
    </location>
</feature>
<dbReference type="Gene3D" id="3.30.40.150">
    <property type="entry name" value="TRAF-like zinc-finger, N-terminal subdomain"/>
    <property type="match status" value="1"/>
</dbReference>
<dbReference type="EMBL" id="JAWQEG010001157">
    <property type="protein sequence ID" value="KAK3881956.1"/>
    <property type="molecule type" value="Genomic_DNA"/>
</dbReference>
<evidence type="ECO:0000256" key="1">
    <source>
        <dbReference type="ARBA" id="ARBA00022723"/>
    </source>
</evidence>
<dbReference type="GO" id="GO:0061630">
    <property type="term" value="F:ubiquitin protein ligase activity"/>
    <property type="evidence" value="ECO:0007669"/>
    <property type="project" value="InterPro"/>
</dbReference>
<evidence type="ECO:0000259" key="8">
    <source>
        <dbReference type="PROSITE" id="PS50181"/>
    </source>
</evidence>
<dbReference type="SUPFAM" id="SSF49599">
    <property type="entry name" value="TRAF domain-like"/>
    <property type="match status" value="1"/>
</dbReference>
<dbReference type="InterPro" id="IPR001810">
    <property type="entry name" value="F-box_dom"/>
</dbReference>
<keyword evidence="10" id="KW-1185">Reference proteome</keyword>
<keyword evidence="2 5" id="KW-0863">Zinc-finger</keyword>
<dbReference type="InterPro" id="IPR031890">
    <property type="entry name" value="Fbxo30/Fbxo40"/>
</dbReference>